<evidence type="ECO:0000313" key="2">
    <source>
        <dbReference type="EMBL" id="MFC5529659.1"/>
    </source>
</evidence>
<sequence>MDKDYNIPVLSVKDGKPTIIKYSEVISNEEIKVDGASTLCYVTKKGKYTPINKIKDAAELFKAQFVLVNKDILVNMATVTRFDERRSEIIFEDGSRESVDADKINEVKRHLNP</sequence>
<comment type="caution">
    <text evidence="2">The sequence shown here is derived from an EMBL/GenBank/DDBJ whole genome shotgun (WGS) entry which is preliminary data.</text>
</comment>
<accession>A0ABW0R353</accession>
<dbReference type="RefSeq" id="WP_378111555.1">
    <property type="nucleotide sequence ID" value="NZ_JBHSNC010000027.1"/>
</dbReference>
<dbReference type="GO" id="GO:0003677">
    <property type="term" value="F:DNA binding"/>
    <property type="evidence" value="ECO:0007669"/>
    <property type="project" value="UniProtKB-KW"/>
</dbReference>
<gene>
    <name evidence="2" type="ORF">ACFPQ4_09380</name>
</gene>
<feature type="domain" description="HTH LytTR-type" evidence="1">
    <location>
        <begin position="38"/>
        <end position="111"/>
    </location>
</feature>
<reference evidence="3" key="1">
    <citation type="journal article" date="2019" name="Int. J. Syst. Evol. Microbiol.">
        <title>The Global Catalogue of Microorganisms (GCM) 10K type strain sequencing project: providing services to taxonomists for standard genome sequencing and annotation.</title>
        <authorList>
            <consortium name="The Broad Institute Genomics Platform"/>
            <consortium name="The Broad Institute Genome Sequencing Center for Infectious Disease"/>
            <person name="Wu L."/>
            <person name="Ma J."/>
        </authorList>
    </citation>
    <scope>NUCLEOTIDE SEQUENCE [LARGE SCALE GENOMIC DNA]</scope>
    <source>
        <strain evidence="3">CGMCC 1.18578</strain>
    </source>
</reference>
<dbReference type="EMBL" id="JBHSNC010000027">
    <property type="protein sequence ID" value="MFC5529659.1"/>
    <property type="molecule type" value="Genomic_DNA"/>
</dbReference>
<evidence type="ECO:0000259" key="1">
    <source>
        <dbReference type="Pfam" id="PF04397"/>
    </source>
</evidence>
<dbReference type="Pfam" id="PF04397">
    <property type="entry name" value="LytTR"/>
    <property type="match status" value="1"/>
</dbReference>
<keyword evidence="3" id="KW-1185">Reference proteome</keyword>
<dbReference type="InterPro" id="IPR007492">
    <property type="entry name" value="LytTR_DNA-bd_dom"/>
</dbReference>
<name>A0ABW0R353_9BACL</name>
<dbReference type="Gene3D" id="2.40.50.1020">
    <property type="entry name" value="LytTr DNA-binding domain"/>
    <property type="match status" value="1"/>
</dbReference>
<evidence type="ECO:0000313" key="3">
    <source>
        <dbReference type="Proteomes" id="UP001596108"/>
    </source>
</evidence>
<organism evidence="2 3">
    <name type="scientific">Cohnella yongneupensis</name>
    <dbReference type="NCBI Taxonomy" id="425006"/>
    <lineage>
        <taxon>Bacteria</taxon>
        <taxon>Bacillati</taxon>
        <taxon>Bacillota</taxon>
        <taxon>Bacilli</taxon>
        <taxon>Bacillales</taxon>
        <taxon>Paenibacillaceae</taxon>
        <taxon>Cohnella</taxon>
    </lineage>
</organism>
<keyword evidence="2" id="KW-0238">DNA-binding</keyword>
<dbReference type="Proteomes" id="UP001596108">
    <property type="component" value="Unassembled WGS sequence"/>
</dbReference>
<proteinExistence type="predicted"/>
<protein>
    <submittedName>
        <fullName evidence="2">LytTR family transcriptional regulator DNA-binding domain-containing protein</fullName>
    </submittedName>
</protein>